<dbReference type="AlphaFoldDB" id="A0A9W9FYX6"/>
<reference evidence="1" key="1">
    <citation type="submission" date="2022-11" db="EMBL/GenBank/DDBJ databases">
        <authorList>
            <person name="Petersen C."/>
        </authorList>
    </citation>
    <scope>NUCLEOTIDE SEQUENCE</scope>
    <source>
        <strain evidence="1">IBT 30069</strain>
    </source>
</reference>
<reference evidence="1" key="2">
    <citation type="journal article" date="2023" name="IMA Fungus">
        <title>Comparative genomic study of the Penicillium genus elucidates a diverse pangenome and 15 lateral gene transfer events.</title>
        <authorList>
            <person name="Petersen C."/>
            <person name="Sorensen T."/>
            <person name="Nielsen M.R."/>
            <person name="Sondergaard T.E."/>
            <person name="Sorensen J.L."/>
            <person name="Fitzpatrick D.A."/>
            <person name="Frisvad J.C."/>
            <person name="Nielsen K.L."/>
        </authorList>
    </citation>
    <scope>NUCLEOTIDE SEQUENCE</scope>
    <source>
        <strain evidence="1">IBT 30069</strain>
    </source>
</reference>
<organism evidence="1 2">
    <name type="scientific">Penicillium angulare</name>
    <dbReference type="NCBI Taxonomy" id="116970"/>
    <lineage>
        <taxon>Eukaryota</taxon>
        <taxon>Fungi</taxon>
        <taxon>Dikarya</taxon>
        <taxon>Ascomycota</taxon>
        <taxon>Pezizomycotina</taxon>
        <taxon>Eurotiomycetes</taxon>
        <taxon>Eurotiomycetidae</taxon>
        <taxon>Eurotiales</taxon>
        <taxon>Aspergillaceae</taxon>
        <taxon>Penicillium</taxon>
    </lineage>
</organism>
<comment type="caution">
    <text evidence="1">The sequence shown here is derived from an EMBL/GenBank/DDBJ whole genome shotgun (WGS) entry which is preliminary data.</text>
</comment>
<proteinExistence type="predicted"/>
<dbReference type="OrthoDB" id="4326405at2759"/>
<accession>A0A9W9FYX6</accession>
<evidence type="ECO:0000313" key="2">
    <source>
        <dbReference type="Proteomes" id="UP001149165"/>
    </source>
</evidence>
<evidence type="ECO:0000313" key="1">
    <source>
        <dbReference type="EMBL" id="KAJ5109046.1"/>
    </source>
</evidence>
<sequence>MTKAFSFFGIDLWYWLENFCHQMNQDWLVIFMNSIAKSLCSKPDADAQIKYLKMKNKLLLEGNTLAQRDIYLAEQIESQRNTHRKATPAEQNLLERNRLESKHMSEKLLDNWRRLKTLSRDCPGGPWIREDEREHATYCQRDGKSACEARQGCCAYGCGCCGKIRACTDVQRERPTVYLFSHCTSECSCCSRREMHVFSGGG</sequence>
<keyword evidence="2" id="KW-1185">Reference proteome</keyword>
<protein>
    <submittedName>
        <fullName evidence="1">Uncharacterized protein</fullName>
    </submittedName>
</protein>
<dbReference type="Proteomes" id="UP001149165">
    <property type="component" value="Unassembled WGS sequence"/>
</dbReference>
<dbReference type="EMBL" id="JAPQKH010000003">
    <property type="protein sequence ID" value="KAJ5109046.1"/>
    <property type="molecule type" value="Genomic_DNA"/>
</dbReference>
<gene>
    <name evidence="1" type="ORF">N7456_005721</name>
</gene>
<name>A0A9W9FYX6_9EURO</name>